<dbReference type="GO" id="GO:0034663">
    <property type="term" value="C:endoplasmic reticulum chaperone complex"/>
    <property type="evidence" value="ECO:0007669"/>
    <property type="project" value="TreeGrafter"/>
</dbReference>
<reference evidence="6" key="2">
    <citation type="submission" date="2023-06" db="EMBL/GenBank/DDBJ databases">
        <authorList>
            <consortium name="Lawrence Berkeley National Laboratory"/>
            <person name="Haridas S."/>
            <person name="Hensen N."/>
            <person name="Bonometti L."/>
            <person name="Westerberg I."/>
            <person name="Brannstrom I.O."/>
            <person name="Guillou S."/>
            <person name="Cros-Aarteil S."/>
            <person name="Calhoun S."/>
            <person name="Kuo A."/>
            <person name="Mondo S."/>
            <person name="Pangilinan J."/>
            <person name="Riley R."/>
            <person name="Labutti K."/>
            <person name="Andreopoulos B."/>
            <person name="Lipzen A."/>
            <person name="Chen C."/>
            <person name="Yanf M."/>
            <person name="Daum C."/>
            <person name="Ng V."/>
            <person name="Clum A."/>
            <person name="Steindorff A."/>
            <person name="Ohm R."/>
            <person name="Martin F."/>
            <person name="Silar P."/>
            <person name="Natvig D."/>
            <person name="Lalanne C."/>
            <person name="Gautier V."/>
            <person name="Ament-Velasquez S.L."/>
            <person name="Kruys A."/>
            <person name="Hutchinson M.I."/>
            <person name="Powell A.J."/>
            <person name="Barry K."/>
            <person name="Miller A.N."/>
            <person name="Grigoriev I.V."/>
            <person name="Debuchy R."/>
            <person name="Gladieux P."/>
            <person name="Thoren M.H."/>
            <person name="Johannesson H."/>
        </authorList>
    </citation>
    <scope>NUCLEOTIDE SEQUENCE</scope>
    <source>
        <strain evidence="6">CBS 314.62</strain>
    </source>
</reference>
<organism evidence="6 7">
    <name type="scientific">Podospora appendiculata</name>
    <dbReference type="NCBI Taxonomy" id="314037"/>
    <lineage>
        <taxon>Eukaryota</taxon>
        <taxon>Fungi</taxon>
        <taxon>Dikarya</taxon>
        <taxon>Ascomycota</taxon>
        <taxon>Pezizomycotina</taxon>
        <taxon>Sordariomycetes</taxon>
        <taxon>Sordariomycetidae</taxon>
        <taxon>Sordariales</taxon>
        <taxon>Podosporaceae</taxon>
        <taxon>Podospora</taxon>
    </lineage>
</organism>
<keyword evidence="7" id="KW-1185">Reference proteome</keyword>
<dbReference type="EMBL" id="JAULSO010000004">
    <property type="protein sequence ID" value="KAK3683357.1"/>
    <property type="molecule type" value="Genomic_DNA"/>
</dbReference>
<dbReference type="InterPro" id="IPR013126">
    <property type="entry name" value="Hsp_70_fam"/>
</dbReference>
<dbReference type="InterPro" id="IPR043129">
    <property type="entry name" value="ATPase_NBD"/>
</dbReference>
<dbReference type="FunFam" id="1.20.1270.10:FF:000002">
    <property type="entry name" value="Heat shock 70 kDa protein 4"/>
    <property type="match status" value="1"/>
</dbReference>
<dbReference type="FunFam" id="3.90.640.10:FF:000039">
    <property type="entry name" value="Hsp70 family chaperone Lhs1/Orp150"/>
    <property type="match status" value="1"/>
</dbReference>
<name>A0AAE0X2M0_9PEZI</name>
<keyword evidence="1" id="KW-0547">Nucleotide-binding</keyword>
<dbReference type="Gene3D" id="1.20.1270.10">
    <property type="match status" value="1"/>
</dbReference>
<dbReference type="Gene3D" id="3.30.420.40">
    <property type="match status" value="2"/>
</dbReference>
<feature type="compositionally biased region" description="Basic and acidic residues" evidence="5">
    <location>
        <begin position="985"/>
        <end position="1009"/>
    </location>
</feature>
<dbReference type="Pfam" id="PF00012">
    <property type="entry name" value="HSP70"/>
    <property type="match status" value="1"/>
</dbReference>
<dbReference type="Gene3D" id="3.30.30.30">
    <property type="match status" value="1"/>
</dbReference>
<dbReference type="Gene3D" id="3.90.640.10">
    <property type="entry name" value="Actin, Chain A, domain 4"/>
    <property type="match status" value="1"/>
</dbReference>
<comment type="caution">
    <text evidence="6">The sequence shown here is derived from an EMBL/GenBank/DDBJ whole genome shotgun (WGS) entry which is preliminary data.</text>
</comment>
<evidence type="ECO:0000256" key="1">
    <source>
        <dbReference type="ARBA" id="ARBA00022741"/>
    </source>
</evidence>
<keyword evidence="4" id="KW-0143">Chaperone</keyword>
<dbReference type="SUPFAM" id="SSF100934">
    <property type="entry name" value="Heat shock protein 70kD (HSP70), C-terminal subdomain"/>
    <property type="match status" value="1"/>
</dbReference>
<feature type="compositionally biased region" description="Low complexity" evidence="5">
    <location>
        <begin position="858"/>
        <end position="867"/>
    </location>
</feature>
<dbReference type="PANTHER" id="PTHR45639:SF3">
    <property type="entry name" value="HYPOXIA UP-REGULATED PROTEIN 1"/>
    <property type="match status" value="1"/>
</dbReference>
<dbReference type="CDD" id="cd10230">
    <property type="entry name" value="ASKHA_NBD_HSP70_HYOU1"/>
    <property type="match status" value="1"/>
</dbReference>
<dbReference type="AlphaFoldDB" id="A0AAE0X2M0"/>
<dbReference type="GO" id="GO:0030968">
    <property type="term" value="P:endoplasmic reticulum unfolded protein response"/>
    <property type="evidence" value="ECO:0007669"/>
    <property type="project" value="TreeGrafter"/>
</dbReference>
<feature type="compositionally biased region" description="Basic residues" evidence="5">
    <location>
        <begin position="975"/>
        <end position="984"/>
    </location>
</feature>
<dbReference type="Proteomes" id="UP001270362">
    <property type="component" value="Unassembled WGS sequence"/>
</dbReference>
<evidence type="ECO:0000256" key="4">
    <source>
        <dbReference type="ARBA" id="ARBA00023186"/>
    </source>
</evidence>
<feature type="compositionally biased region" description="Low complexity" evidence="5">
    <location>
        <begin position="611"/>
        <end position="635"/>
    </location>
</feature>
<dbReference type="InterPro" id="IPR029047">
    <property type="entry name" value="HSP70_peptide-bd_sf"/>
</dbReference>
<feature type="compositionally biased region" description="Basic and acidic residues" evidence="5">
    <location>
        <begin position="946"/>
        <end position="955"/>
    </location>
</feature>
<evidence type="ECO:0000256" key="5">
    <source>
        <dbReference type="SAM" id="MobiDB-lite"/>
    </source>
</evidence>
<dbReference type="PRINTS" id="PR00301">
    <property type="entry name" value="HEATSHOCK70"/>
</dbReference>
<dbReference type="InterPro" id="IPR029048">
    <property type="entry name" value="HSP70_C_sf"/>
</dbReference>
<gene>
    <name evidence="6" type="ORF">B0T22DRAFT_467754</name>
</gene>
<proteinExistence type="predicted"/>
<dbReference type="GO" id="GO:0005524">
    <property type="term" value="F:ATP binding"/>
    <property type="evidence" value="ECO:0007669"/>
    <property type="project" value="UniProtKB-KW"/>
</dbReference>
<dbReference type="GO" id="GO:0140662">
    <property type="term" value="F:ATP-dependent protein folding chaperone"/>
    <property type="evidence" value="ECO:0007669"/>
    <property type="project" value="InterPro"/>
</dbReference>
<feature type="region of interest" description="Disordered" evidence="5">
    <location>
        <begin position="935"/>
        <end position="1046"/>
    </location>
</feature>
<accession>A0AAE0X2M0</accession>
<dbReference type="SUPFAM" id="SSF53067">
    <property type="entry name" value="Actin-like ATPase domain"/>
    <property type="match status" value="2"/>
</dbReference>
<dbReference type="PANTHER" id="PTHR45639">
    <property type="entry name" value="HSC70CB, ISOFORM G-RELATED"/>
    <property type="match status" value="1"/>
</dbReference>
<feature type="region of interest" description="Disordered" evidence="5">
    <location>
        <begin position="596"/>
        <end position="635"/>
    </location>
</feature>
<feature type="region of interest" description="Disordered" evidence="5">
    <location>
        <begin position="814"/>
        <end position="889"/>
    </location>
</feature>
<keyword evidence="2" id="KW-0256">Endoplasmic reticulum</keyword>
<evidence type="ECO:0000313" key="6">
    <source>
        <dbReference type="EMBL" id="KAK3683357.1"/>
    </source>
</evidence>
<sequence length="1046" mass="113753">MARAARLLRSPLSLLLSAVFLFSTHVFAVSAVLGIDLGTEYIKAALVKPGIPLEIVLTKDSRRKETSAVAFKPSPNGPKSGSYPERAYGSDAMALAPRFPGDVYPNIKAILGLPADSAEVKEYAVRHPALRVETNKLRGTAAFKSASAFTAEEEAWMVEELLAMELQSIRGNAEALAGPASSVRSVVITVPPFYTIEEKRAVTLAADLAGFKVLSLISDGLAVGLNYATSRQFPNLNEGGKPEHHMIFDMGAGSTKATILKFQSRTVKDIGKFNKTVQEVQVLGSGWDRTLGGDALNSLIVDDMVVKFADSPKAKKASVAAESVKAHGRAIASLTKEAERLRHVLSANQLSQASFEGLYDDVDFRYKITRADFEEMALGHAERVGAAIQNALDMAGLTIKDLDSVILHGGASRTPFVQRELEKVLGSADKIRTNVNSDEAAVFGAGFRAAEISPSFRVKEIRVSEGAAYPAGFKWKTDEGKPKHQKLWTATSHLGAPAKEITFSNREDFSVEFYQLTAPDVEASTKVLTTKNLTATVEELTEKYKCEKTDMRLKVSVRLLSDNGEVDVTKATLECETDETEKGFVDGVKNLFGFGKKDQQPLKDGEEADPSSSSTTAESSTKTTKNKKASASASSGSAASAAASSFADAKPATKKQLIVIPVEFVVEKSGVPQLPKEDLLALKDRIKAFEASDRSRRLREETLNQLESFTYKVRDLIENEAFIGASTEEERATLEKKTNEASDWLYGEGADATREELKSRLKELQDIVVPVQTRIEEAAKRPELVKGLKEALNTTKTFLADIKDKIAEHEAFQSSQVIASSVSSTSTNTDTTTETAAPSPSTTEGAFDDLDDDESASKKSTTTTKTADAMDDLVKERGPVPPLYTAEDLQESEELYESISIWLEEKLVAQEKLGATDDPVLRVKDLTTKRDKLDKAGMDLAMKGVRNFERSKKSESSSSSSSKKAKKTATASGKAGKKSGKPKQIRLEPGKDGKMPSEEEINEMLKEFMAEQDAAAPSNTEEKVEEVKAEEPQQPEEEPQRKHEEL</sequence>
<feature type="compositionally biased region" description="Basic and acidic residues" evidence="5">
    <location>
        <begin position="1020"/>
        <end position="1031"/>
    </location>
</feature>
<evidence type="ECO:0000256" key="2">
    <source>
        <dbReference type="ARBA" id="ARBA00022824"/>
    </source>
</evidence>
<dbReference type="FunFam" id="3.30.420.40:FF:000084">
    <property type="entry name" value="Heat shock protein 17"/>
    <property type="match status" value="1"/>
</dbReference>
<feature type="compositionally biased region" description="Basic and acidic residues" evidence="5">
    <location>
        <begin position="596"/>
        <end position="605"/>
    </location>
</feature>
<evidence type="ECO:0000256" key="3">
    <source>
        <dbReference type="ARBA" id="ARBA00022840"/>
    </source>
</evidence>
<feature type="compositionally biased region" description="Low complexity" evidence="5">
    <location>
        <begin position="814"/>
        <end position="843"/>
    </location>
</feature>
<dbReference type="Gene3D" id="2.60.34.10">
    <property type="entry name" value="Substrate Binding Domain Of DNAk, Chain A, domain 1"/>
    <property type="match status" value="1"/>
</dbReference>
<protein>
    <submittedName>
        <fullName evidence="6">Hsp70 protein-domain-containing protein</fullName>
    </submittedName>
</protein>
<keyword evidence="3" id="KW-0067">ATP-binding</keyword>
<reference evidence="6" key="1">
    <citation type="journal article" date="2023" name="Mol. Phylogenet. Evol.">
        <title>Genome-scale phylogeny and comparative genomics of the fungal order Sordariales.</title>
        <authorList>
            <person name="Hensen N."/>
            <person name="Bonometti L."/>
            <person name="Westerberg I."/>
            <person name="Brannstrom I.O."/>
            <person name="Guillou S."/>
            <person name="Cros-Aarteil S."/>
            <person name="Calhoun S."/>
            <person name="Haridas S."/>
            <person name="Kuo A."/>
            <person name="Mondo S."/>
            <person name="Pangilinan J."/>
            <person name="Riley R."/>
            <person name="LaButti K."/>
            <person name="Andreopoulos B."/>
            <person name="Lipzen A."/>
            <person name="Chen C."/>
            <person name="Yan M."/>
            <person name="Daum C."/>
            <person name="Ng V."/>
            <person name="Clum A."/>
            <person name="Steindorff A."/>
            <person name="Ohm R.A."/>
            <person name="Martin F."/>
            <person name="Silar P."/>
            <person name="Natvig D.O."/>
            <person name="Lalanne C."/>
            <person name="Gautier V."/>
            <person name="Ament-Velasquez S.L."/>
            <person name="Kruys A."/>
            <person name="Hutchinson M.I."/>
            <person name="Powell A.J."/>
            <person name="Barry K."/>
            <person name="Miller A.N."/>
            <person name="Grigoriev I.V."/>
            <person name="Debuchy R."/>
            <person name="Gladieux P."/>
            <person name="Hiltunen Thoren M."/>
            <person name="Johannesson H."/>
        </authorList>
    </citation>
    <scope>NUCLEOTIDE SEQUENCE</scope>
    <source>
        <strain evidence="6">CBS 314.62</strain>
    </source>
</reference>
<feature type="compositionally biased region" description="Low complexity" evidence="5">
    <location>
        <begin position="956"/>
        <end position="974"/>
    </location>
</feature>
<evidence type="ECO:0000313" key="7">
    <source>
        <dbReference type="Proteomes" id="UP001270362"/>
    </source>
</evidence>